<sequence>MADGKRTPAVEVSNLFFRFNPDTPEILRDVNLELQRGSRCLLIGANGAGKSPLFLNTFRVDNVPSITLLLSAKMYSSTPQPSVAFFFCNKLHIRSDLLPWWAADDFLTHDRSTNRMVDGRYIDHLKTYGLQARNGPVIWSSDPIWSFLIFFGGYRHKSRRDRLLDILDVDLDWHMHQISDGERRRVQIVQGLMAPWNLLLLDEAGITPVFNRRYQDTGLYRSLCHSYLRRIRQLPRKFFFFFHYDPPMKGIFIGLGLTRRRDFPIPWPILTATWSEGHHPGVPPEALSQISSPERIGSKLLVLALHWLKEDRLIRLKHEAEGDPAFKKRGARIESSVPSDSEVFYRKCVFKKSYHMALTRFIYFLRHRSDILFRFFFFL</sequence>
<accession>A0A0L6VRP9</accession>
<feature type="domain" description="ABC transporter" evidence="3">
    <location>
        <begin position="10"/>
        <end position="299"/>
    </location>
</feature>
<dbReference type="STRING" id="27349.A0A0L6VRP9"/>
<gene>
    <name evidence="4" type="ORF">VP01_1153g3</name>
</gene>
<dbReference type="PROSITE" id="PS50893">
    <property type="entry name" value="ABC_TRANSPORTER_2"/>
    <property type="match status" value="1"/>
</dbReference>
<proteinExistence type="predicted"/>
<keyword evidence="1" id="KW-0547">Nucleotide-binding</keyword>
<dbReference type="InterPro" id="IPR027417">
    <property type="entry name" value="P-loop_NTPase"/>
</dbReference>
<protein>
    <recommendedName>
        <fullName evidence="3">ABC transporter domain-containing protein</fullName>
    </recommendedName>
</protein>
<dbReference type="Proteomes" id="UP000037035">
    <property type="component" value="Unassembled WGS sequence"/>
</dbReference>
<name>A0A0L6VRP9_9BASI</name>
<dbReference type="SUPFAM" id="SSF52540">
    <property type="entry name" value="P-loop containing nucleoside triphosphate hydrolases"/>
    <property type="match status" value="1"/>
</dbReference>
<evidence type="ECO:0000313" key="5">
    <source>
        <dbReference type="Proteomes" id="UP000037035"/>
    </source>
</evidence>
<dbReference type="EMBL" id="LAVV01001710">
    <property type="protein sequence ID" value="KNZ63371.1"/>
    <property type="molecule type" value="Genomic_DNA"/>
</dbReference>
<keyword evidence="2" id="KW-0067">ATP-binding</keyword>
<dbReference type="PANTHER" id="PTHR43158:SF2">
    <property type="entry name" value="SKFA PEPTIDE EXPORT ATP-BINDING PROTEIN SKFE"/>
    <property type="match status" value="1"/>
</dbReference>
<keyword evidence="5" id="KW-1185">Reference proteome</keyword>
<dbReference type="Gene3D" id="3.40.50.300">
    <property type="entry name" value="P-loop containing nucleotide triphosphate hydrolases"/>
    <property type="match status" value="1"/>
</dbReference>
<dbReference type="GO" id="GO:0005524">
    <property type="term" value="F:ATP binding"/>
    <property type="evidence" value="ECO:0007669"/>
    <property type="project" value="UniProtKB-KW"/>
</dbReference>
<dbReference type="PANTHER" id="PTHR43158">
    <property type="entry name" value="SKFA PEPTIDE EXPORT ATP-BINDING PROTEIN SKFE"/>
    <property type="match status" value="1"/>
</dbReference>
<comment type="caution">
    <text evidence="4">The sequence shown here is derived from an EMBL/GenBank/DDBJ whole genome shotgun (WGS) entry which is preliminary data.</text>
</comment>
<reference evidence="4 5" key="1">
    <citation type="submission" date="2015-08" db="EMBL/GenBank/DDBJ databases">
        <title>Next Generation Sequencing and Analysis of the Genome of Puccinia sorghi L Schw, the Causal Agent of Maize Common Rust.</title>
        <authorList>
            <person name="Rochi L."/>
            <person name="Burguener G."/>
            <person name="Darino M."/>
            <person name="Turjanski A."/>
            <person name="Kreff E."/>
            <person name="Dieguez M.J."/>
            <person name="Sacco F."/>
        </authorList>
    </citation>
    <scope>NUCLEOTIDE SEQUENCE [LARGE SCALE GENOMIC DNA]</scope>
    <source>
        <strain evidence="4 5">RO10H11247</strain>
    </source>
</reference>
<organism evidence="4 5">
    <name type="scientific">Puccinia sorghi</name>
    <dbReference type="NCBI Taxonomy" id="27349"/>
    <lineage>
        <taxon>Eukaryota</taxon>
        <taxon>Fungi</taxon>
        <taxon>Dikarya</taxon>
        <taxon>Basidiomycota</taxon>
        <taxon>Pucciniomycotina</taxon>
        <taxon>Pucciniomycetes</taxon>
        <taxon>Pucciniales</taxon>
        <taxon>Pucciniaceae</taxon>
        <taxon>Puccinia</taxon>
    </lineage>
</organism>
<evidence type="ECO:0000259" key="3">
    <source>
        <dbReference type="PROSITE" id="PS50893"/>
    </source>
</evidence>
<dbReference type="VEuPathDB" id="FungiDB:VP01_1153g3"/>
<evidence type="ECO:0000256" key="2">
    <source>
        <dbReference type="ARBA" id="ARBA00022840"/>
    </source>
</evidence>
<evidence type="ECO:0000256" key="1">
    <source>
        <dbReference type="ARBA" id="ARBA00022741"/>
    </source>
</evidence>
<dbReference type="AlphaFoldDB" id="A0A0L6VRP9"/>
<dbReference type="GO" id="GO:0016887">
    <property type="term" value="F:ATP hydrolysis activity"/>
    <property type="evidence" value="ECO:0007669"/>
    <property type="project" value="InterPro"/>
</dbReference>
<dbReference type="OrthoDB" id="6512918at2759"/>
<evidence type="ECO:0000313" key="4">
    <source>
        <dbReference type="EMBL" id="KNZ63371.1"/>
    </source>
</evidence>
<dbReference type="InterPro" id="IPR003439">
    <property type="entry name" value="ABC_transporter-like_ATP-bd"/>
</dbReference>